<feature type="compositionally biased region" description="Basic residues" evidence="1">
    <location>
        <begin position="78"/>
        <end position="106"/>
    </location>
</feature>
<evidence type="ECO:0000256" key="1">
    <source>
        <dbReference type="SAM" id="MobiDB-lite"/>
    </source>
</evidence>
<reference evidence="3" key="3">
    <citation type="journal article" date="2018" name="BMC Genomics">
        <title>Whole genome sequencing and function prediction of 133 gut anaerobes isolated from chicken caecum in pure cultures.</title>
        <authorList>
            <person name="Medvecky M."/>
            <person name="Cejkova D."/>
            <person name="Polansky O."/>
            <person name="Karasova D."/>
            <person name="Kubasova T."/>
            <person name="Cizek A."/>
            <person name="Rychlik I."/>
        </authorList>
    </citation>
    <scope>NUCLEOTIDE SEQUENCE</scope>
    <source>
        <strain evidence="3">An175</strain>
    </source>
</reference>
<proteinExistence type="predicted"/>
<name>A0A174S6G0_9FIRM</name>
<reference evidence="6" key="2">
    <citation type="submission" date="2017-04" db="EMBL/GenBank/DDBJ databases">
        <title>Function of individual gut microbiota members based on whole genome sequencing of pure cultures obtained from chicken caecum.</title>
        <authorList>
            <person name="Medvecky M."/>
            <person name="Cejkova D."/>
            <person name="Polansky O."/>
            <person name="Karasova D."/>
            <person name="Kubasova T."/>
            <person name="Cizek A."/>
            <person name="Rychlik I."/>
        </authorList>
    </citation>
    <scope>NUCLEOTIDE SEQUENCE [LARGE SCALE GENOMIC DNA]</scope>
    <source>
        <strain evidence="6">An175</strain>
    </source>
</reference>
<reference evidence="2 5" key="1">
    <citation type="submission" date="2015-09" db="EMBL/GenBank/DDBJ databases">
        <authorList>
            <consortium name="Pathogen Informatics"/>
        </authorList>
    </citation>
    <scope>NUCLEOTIDE SEQUENCE [LARGE SCALE GENOMIC DNA]</scope>
    <source>
        <strain evidence="2 5">2789STDY5834939</strain>
    </source>
</reference>
<protein>
    <submittedName>
        <fullName evidence="2">Uncharacterized protein</fullName>
    </submittedName>
</protein>
<dbReference type="AlphaFoldDB" id="A0A174S6G0"/>
<gene>
    <name evidence="3" type="ORF">B5F11_07035</name>
    <name evidence="4" type="ORF">DXC40_16630</name>
    <name evidence="2" type="ORF">ERS852551_02361</name>
</gene>
<dbReference type="EMBL" id="QVME01000012">
    <property type="protein sequence ID" value="RGE65634.1"/>
    <property type="molecule type" value="Genomic_DNA"/>
</dbReference>
<evidence type="ECO:0000313" key="5">
    <source>
        <dbReference type="Proteomes" id="UP000095765"/>
    </source>
</evidence>
<dbReference type="Proteomes" id="UP000196386">
    <property type="component" value="Unassembled WGS sequence"/>
</dbReference>
<evidence type="ECO:0000313" key="7">
    <source>
        <dbReference type="Proteomes" id="UP000260828"/>
    </source>
</evidence>
<evidence type="ECO:0000313" key="3">
    <source>
        <dbReference type="EMBL" id="OUP70069.1"/>
    </source>
</evidence>
<dbReference type="Proteomes" id="UP000260828">
    <property type="component" value="Unassembled WGS sequence"/>
</dbReference>
<reference evidence="4 7" key="4">
    <citation type="submission" date="2018-08" db="EMBL/GenBank/DDBJ databases">
        <title>A genome reference for cultivated species of the human gut microbiota.</title>
        <authorList>
            <person name="Zou Y."/>
            <person name="Xue W."/>
            <person name="Luo G."/>
        </authorList>
    </citation>
    <scope>NUCLEOTIDE SEQUENCE [LARGE SCALE GENOMIC DNA]</scope>
    <source>
        <strain evidence="4 7">TF05-12AC</strain>
    </source>
</reference>
<feature type="compositionally biased region" description="Basic and acidic residues" evidence="1">
    <location>
        <begin position="21"/>
        <end position="30"/>
    </location>
</feature>
<dbReference type="EMBL" id="CZBE01000016">
    <property type="protein sequence ID" value="CUP91218.1"/>
    <property type="molecule type" value="Genomic_DNA"/>
</dbReference>
<evidence type="ECO:0000313" key="2">
    <source>
        <dbReference type="EMBL" id="CUP91218.1"/>
    </source>
</evidence>
<evidence type="ECO:0000313" key="6">
    <source>
        <dbReference type="Proteomes" id="UP000196386"/>
    </source>
</evidence>
<sequence length="106" mass="11413">MVDDKKNIPDAGNAEAPLKQGETEPVKVDHPVQCQPGTAKTEVPVVESASKVVTPPAAEKPNEGKTISGPAVEQSGRLPKKRTLLLRLRGVRRSRARTRSRSRSPA</sequence>
<dbReference type="Proteomes" id="UP000095765">
    <property type="component" value="Unassembled WGS sequence"/>
</dbReference>
<feature type="region of interest" description="Disordered" evidence="1">
    <location>
        <begin position="1"/>
        <end position="106"/>
    </location>
</feature>
<evidence type="ECO:0000313" key="4">
    <source>
        <dbReference type="EMBL" id="RGE65634.1"/>
    </source>
</evidence>
<dbReference type="EMBL" id="NFKP01000006">
    <property type="protein sequence ID" value="OUP70069.1"/>
    <property type="molecule type" value="Genomic_DNA"/>
</dbReference>
<accession>A0A174S6G0</accession>
<organism evidence="2 5">
    <name type="scientific">Anaerotruncus colihominis</name>
    <dbReference type="NCBI Taxonomy" id="169435"/>
    <lineage>
        <taxon>Bacteria</taxon>
        <taxon>Bacillati</taxon>
        <taxon>Bacillota</taxon>
        <taxon>Clostridia</taxon>
        <taxon>Eubacteriales</taxon>
        <taxon>Oscillospiraceae</taxon>
        <taxon>Anaerotruncus</taxon>
    </lineage>
</organism>